<dbReference type="GO" id="GO:0003677">
    <property type="term" value="F:DNA binding"/>
    <property type="evidence" value="ECO:0007669"/>
    <property type="project" value="UniProtKB-KW"/>
</dbReference>
<dbReference type="AlphaFoldDB" id="A0A317NVJ8"/>
<accession>A0A317NVJ8</accession>
<evidence type="ECO:0000256" key="5">
    <source>
        <dbReference type="PROSITE-ProRule" id="PRU00169"/>
    </source>
</evidence>
<sequence>MTTTVRLLLCDDHAVVRAGLRALLSSAPDIEVIGEAADGAAAVALAASLRPQVVLMDLQLGADMDGVEATRRITAQPAPAPHVLVLTTYDTDADITRAIEAGATGYLLKAERPEELFAAIHAAASGQTTLSAPVAAKVMAKMRNPGPTLTARERDILGQLAQGLGNREIAKALHISEATVKTHLGRIYDKLGVDTRAAAVAVATERRLLA</sequence>
<comment type="caution">
    <text evidence="8">The sequence shown here is derived from an EMBL/GenBank/DDBJ whole genome shotgun (WGS) entry which is preliminary data.</text>
</comment>
<dbReference type="Proteomes" id="UP000246410">
    <property type="component" value="Unassembled WGS sequence"/>
</dbReference>
<dbReference type="SMART" id="SM00448">
    <property type="entry name" value="REC"/>
    <property type="match status" value="1"/>
</dbReference>
<organism evidence="8 9">
    <name type="scientific">Nocardia neocaledoniensis</name>
    <dbReference type="NCBI Taxonomy" id="236511"/>
    <lineage>
        <taxon>Bacteria</taxon>
        <taxon>Bacillati</taxon>
        <taxon>Actinomycetota</taxon>
        <taxon>Actinomycetes</taxon>
        <taxon>Mycobacteriales</taxon>
        <taxon>Nocardiaceae</taxon>
        <taxon>Nocardia</taxon>
    </lineage>
</organism>
<dbReference type="InterPro" id="IPR058245">
    <property type="entry name" value="NreC/VraR/RcsB-like_REC"/>
</dbReference>
<dbReference type="SMART" id="SM00421">
    <property type="entry name" value="HTH_LUXR"/>
    <property type="match status" value="1"/>
</dbReference>
<gene>
    <name evidence="8" type="ORF">DFR69_102123</name>
</gene>
<dbReference type="InterPro" id="IPR000792">
    <property type="entry name" value="Tscrpt_reg_LuxR_C"/>
</dbReference>
<dbReference type="CDD" id="cd17535">
    <property type="entry name" value="REC_NarL-like"/>
    <property type="match status" value="1"/>
</dbReference>
<dbReference type="PROSITE" id="PS50110">
    <property type="entry name" value="RESPONSE_REGULATORY"/>
    <property type="match status" value="1"/>
</dbReference>
<feature type="domain" description="HTH luxR-type" evidence="6">
    <location>
        <begin position="142"/>
        <end position="207"/>
    </location>
</feature>
<dbReference type="PRINTS" id="PR00038">
    <property type="entry name" value="HTHLUXR"/>
</dbReference>
<dbReference type="GO" id="GO:0006355">
    <property type="term" value="P:regulation of DNA-templated transcription"/>
    <property type="evidence" value="ECO:0007669"/>
    <property type="project" value="InterPro"/>
</dbReference>
<dbReference type="Pfam" id="PF00072">
    <property type="entry name" value="Response_reg"/>
    <property type="match status" value="1"/>
</dbReference>
<keyword evidence="3" id="KW-0238">DNA-binding</keyword>
<dbReference type="EMBL" id="QGTL01000002">
    <property type="protein sequence ID" value="PWV79065.1"/>
    <property type="molecule type" value="Genomic_DNA"/>
</dbReference>
<dbReference type="SUPFAM" id="SSF52172">
    <property type="entry name" value="CheY-like"/>
    <property type="match status" value="1"/>
</dbReference>
<dbReference type="Pfam" id="PF00196">
    <property type="entry name" value="GerE"/>
    <property type="match status" value="1"/>
</dbReference>
<evidence type="ECO:0000256" key="3">
    <source>
        <dbReference type="ARBA" id="ARBA00023125"/>
    </source>
</evidence>
<proteinExistence type="predicted"/>
<dbReference type="Gene3D" id="3.40.50.2300">
    <property type="match status" value="1"/>
</dbReference>
<evidence type="ECO:0000259" key="7">
    <source>
        <dbReference type="PROSITE" id="PS50110"/>
    </source>
</evidence>
<evidence type="ECO:0000256" key="4">
    <source>
        <dbReference type="ARBA" id="ARBA00023163"/>
    </source>
</evidence>
<dbReference type="PANTHER" id="PTHR43214:SF24">
    <property type="entry name" value="TRANSCRIPTIONAL REGULATORY PROTEIN NARL-RELATED"/>
    <property type="match status" value="1"/>
</dbReference>
<dbReference type="SUPFAM" id="SSF46894">
    <property type="entry name" value="C-terminal effector domain of the bipartite response regulators"/>
    <property type="match status" value="1"/>
</dbReference>
<evidence type="ECO:0000256" key="2">
    <source>
        <dbReference type="ARBA" id="ARBA00023015"/>
    </source>
</evidence>
<reference evidence="8 9" key="1">
    <citation type="submission" date="2018-05" db="EMBL/GenBank/DDBJ databases">
        <title>Genomic Encyclopedia of Type Strains, Phase IV (KMG-IV): sequencing the most valuable type-strain genomes for metagenomic binning, comparative biology and taxonomic classification.</title>
        <authorList>
            <person name="Goeker M."/>
        </authorList>
    </citation>
    <scope>NUCLEOTIDE SEQUENCE [LARGE SCALE GENOMIC DNA]</scope>
    <source>
        <strain evidence="8 9">DSM 44717</strain>
    </source>
</reference>
<dbReference type="CDD" id="cd06170">
    <property type="entry name" value="LuxR_C_like"/>
    <property type="match status" value="1"/>
</dbReference>
<dbReference type="InterPro" id="IPR016032">
    <property type="entry name" value="Sig_transdc_resp-reg_C-effctor"/>
</dbReference>
<feature type="domain" description="Response regulatory" evidence="7">
    <location>
        <begin position="6"/>
        <end position="124"/>
    </location>
</feature>
<feature type="modified residue" description="4-aspartylphosphate" evidence="5">
    <location>
        <position position="57"/>
    </location>
</feature>
<evidence type="ECO:0000313" key="9">
    <source>
        <dbReference type="Proteomes" id="UP000246410"/>
    </source>
</evidence>
<keyword evidence="4" id="KW-0804">Transcription</keyword>
<dbReference type="RefSeq" id="WP_110036260.1">
    <property type="nucleotide sequence ID" value="NZ_QGTL01000002.1"/>
</dbReference>
<dbReference type="PANTHER" id="PTHR43214">
    <property type="entry name" value="TWO-COMPONENT RESPONSE REGULATOR"/>
    <property type="match status" value="1"/>
</dbReference>
<evidence type="ECO:0000256" key="1">
    <source>
        <dbReference type="ARBA" id="ARBA00022553"/>
    </source>
</evidence>
<keyword evidence="2" id="KW-0805">Transcription regulation</keyword>
<dbReference type="PROSITE" id="PS50043">
    <property type="entry name" value="HTH_LUXR_2"/>
    <property type="match status" value="1"/>
</dbReference>
<dbReference type="InterPro" id="IPR039420">
    <property type="entry name" value="WalR-like"/>
</dbReference>
<dbReference type="InterPro" id="IPR011006">
    <property type="entry name" value="CheY-like_superfamily"/>
</dbReference>
<dbReference type="InterPro" id="IPR001789">
    <property type="entry name" value="Sig_transdc_resp-reg_receiver"/>
</dbReference>
<keyword evidence="9" id="KW-1185">Reference proteome</keyword>
<evidence type="ECO:0000313" key="8">
    <source>
        <dbReference type="EMBL" id="PWV79065.1"/>
    </source>
</evidence>
<keyword evidence="1 5" id="KW-0597">Phosphoprotein</keyword>
<dbReference type="GO" id="GO:0000160">
    <property type="term" value="P:phosphorelay signal transduction system"/>
    <property type="evidence" value="ECO:0007669"/>
    <property type="project" value="InterPro"/>
</dbReference>
<protein>
    <submittedName>
        <fullName evidence="8">LuxR family two component transcriptional regulator</fullName>
    </submittedName>
</protein>
<dbReference type="PROSITE" id="PS00622">
    <property type="entry name" value="HTH_LUXR_1"/>
    <property type="match status" value="1"/>
</dbReference>
<evidence type="ECO:0000259" key="6">
    <source>
        <dbReference type="PROSITE" id="PS50043"/>
    </source>
</evidence>
<name>A0A317NVJ8_9NOCA</name>